<evidence type="ECO:0000256" key="2">
    <source>
        <dbReference type="ARBA" id="ARBA00022475"/>
    </source>
</evidence>
<dbReference type="PROSITE" id="PS50125">
    <property type="entry name" value="GUANYLATE_CYCLASE_2"/>
    <property type="match status" value="1"/>
</dbReference>
<dbReference type="Pfam" id="PF00211">
    <property type="entry name" value="Guanylate_cyc"/>
    <property type="match status" value="1"/>
</dbReference>
<gene>
    <name evidence="8" type="ordered locus">GLX_00220</name>
</gene>
<evidence type="ECO:0000313" key="9">
    <source>
        <dbReference type="Proteomes" id="UP000009044"/>
    </source>
</evidence>
<dbReference type="GO" id="GO:0008074">
    <property type="term" value="C:guanylate cyclase complex, soluble"/>
    <property type="evidence" value="ECO:0007669"/>
    <property type="project" value="TreeGrafter"/>
</dbReference>
<dbReference type="GO" id="GO:0004383">
    <property type="term" value="F:guanylate cyclase activity"/>
    <property type="evidence" value="ECO:0007669"/>
    <property type="project" value="TreeGrafter"/>
</dbReference>
<dbReference type="STRING" id="634177.GLX_00220"/>
<keyword evidence="2" id="KW-1003">Cell membrane</keyword>
<evidence type="ECO:0000256" key="5">
    <source>
        <dbReference type="ARBA" id="ARBA00023136"/>
    </source>
</evidence>
<dbReference type="InterPro" id="IPR033479">
    <property type="entry name" value="dCache_1"/>
</dbReference>
<dbReference type="PANTHER" id="PTHR45655:SF13">
    <property type="entry name" value="SOLUBLE GUANYLATE CYCLASE GCY-32-RELATED"/>
    <property type="match status" value="1"/>
</dbReference>
<dbReference type="Proteomes" id="UP000009044">
    <property type="component" value="Chromosome"/>
</dbReference>
<organism evidence="8 9">
    <name type="scientific">Komagataeibacter medellinensis (strain NBRC 3288 / BCRC 11682 / LMG 1693 / Kondo 51)</name>
    <name type="common">Gluconacetobacter medellinensis</name>
    <dbReference type="NCBI Taxonomy" id="634177"/>
    <lineage>
        <taxon>Bacteria</taxon>
        <taxon>Pseudomonadati</taxon>
        <taxon>Pseudomonadota</taxon>
        <taxon>Alphaproteobacteria</taxon>
        <taxon>Acetobacterales</taxon>
        <taxon>Acetobacteraceae</taxon>
        <taxon>Komagataeibacter</taxon>
    </lineage>
</organism>
<dbReference type="SUPFAM" id="SSF55781">
    <property type="entry name" value="GAF domain-like"/>
    <property type="match status" value="1"/>
</dbReference>
<dbReference type="Gene3D" id="3.30.450.40">
    <property type="match status" value="1"/>
</dbReference>
<evidence type="ECO:0000256" key="1">
    <source>
        <dbReference type="ARBA" id="ARBA00004651"/>
    </source>
</evidence>
<dbReference type="eggNOG" id="COG2114">
    <property type="taxonomic scope" value="Bacteria"/>
</dbReference>
<keyword evidence="3 6" id="KW-0812">Transmembrane</keyword>
<feature type="transmembrane region" description="Helical" evidence="6">
    <location>
        <begin position="359"/>
        <end position="378"/>
    </location>
</feature>
<sequence>MDVLNRKRALSTDEIVDPSIAPSDQIRRFLFHIGIPVAGVVSAIAIIAGVGWHSYRTVRTGALTLTHDLLVSQQDYIAKEVSSFLMPASAGAIVARDMLEHGVPEVEQKIFTGYSSTMLRNVQQIQSFYIADSDGNFSTLEHGDNNQDITITTLHDVGTPKASFTHQLRDPNGKVLKQWETSAGTYDPRAHAWFIDTVKAGQLAWTHPYVVEVTKQITITAAVPYKGLNGKTYVYAINMSLNHLNNFLNSLRIGESGNAILLDQNGHVVAGHGMAETQARAHGDSDKMTLDPDHFPVMTKAFDQYRVHGYGARTVTVKNKKYVTITAQLPVGKDSWVLLLVAPEDDFSRFAMADGRQNLLFFVLVVLMASGFGLLLFLQARRADRMRGQIAQSRAVASYESHALQSVASYPDLFNPEDNALVLTESLAEQAHARRAAIWRILHDGHTLMCIDSYDRQQDVHSGGFEMSTTDMKSFFDSVSHGDALVVDDAAKDERAVAFYRVYMRSFGSKALFCSPILGSSGPVGVITLEDAPRASLVSHFVDMIAGVTAARFSAQHYTAVAAAKEELESEPTTEEAQRDPSQGFLLRPGALSMHGQEGAPDLASVEGYYPAVAIMVISLSDVVMTAQNDPTSNIKLLDSMATMLQDIAHQCGLYSIRMLGHRVVCVAGWSRTPDKGAVYRIANAALMMRENTLAALSQADLDPVFRIGIDVGPVYGGMLGKDPQAFNLWGDAMGMAEMMAQGAPDVGTIQVSEDVYLDLRQYFLFRERGRFFIPGAGLTRTYVLAGRR</sequence>
<accession>G2I1L2</accession>
<evidence type="ECO:0000256" key="6">
    <source>
        <dbReference type="SAM" id="Phobius"/>
    </source>
</evidence>
<evidence type="ECO:0000256" key="3">
    <source>
        <dbReference type="ARBA" id="ARBA00022692"/>
    </source>
</evidence>
<evidence type="ECO:0000256" key="4">
    <source>
        <dbReference type="ARBA" id="ARBA00022989"/>
    </source>
</evidence>
<protein>
    <submittedName>
        <fullName evidence="8">Two component hybrid sensor histidine kinase and regulator</fullName>
    </submittedName>
</protein>
<evidence type="ECO:0000313" key="8">
    <source>
        <dbReference type="EMBL" id="BAK82434.1"/>
    </source>
</evidence>
<dbReference type="Pfam" id="PF01590">
    <property type="entry name" value="GAF"/>
    <property type="match status" value="1"/>
</dbReference>
<dbReference type="InterPro" id="IPR003018">
    <property type="entry name" value="GAF"/>
</dbReference>
<dbReference type="PANTHER" id="PTHR45655">
    <property type="entry name" value="GUANYLATE CYCLASE SOLUBLE SUBUNIT BETA-2"/>
    <property type="match status" value="1"/>
</dbReference>
<dbReference type="GO" id="GO:0070482">
    <property type="term" value="P:response to oxygen levels"/>
    <property type="evidence" value="ECO:0007669"/>
    <property type="project" value="TreeGrafter"/>
</dbReference>
<dbReference type="CDD" id="cd07302">
    <property type="entry name" value="CHD"/>
    <property type="match status" value="1"/>
</dbReference>
<comment type="subcellular location">
    <subcellularLocation>
        <location evidence="1">Cell membrane</location>
        <topology evidence="1">Multi-pass membrane protein</topology>
    </subcellularLocation>
</comment>
<dbReference type="InterPro" id="IPR001054">
    <property type="entry name" value="A/G_cyclase"/>
</dbReference>
<dbReference type="GO" id="GO:0019934">
    <property type="term" value="P:cGMP-mediated signaling"/>
    <property type="evidence" value="ECO:0007669"/>
    <property type="project" value="TreeGrafter"/>
</dbReference>
<dbReference type="GO" id="GO:0005886">
    <property type="term" value="C:plasma membrane"/>
    <property type="evidence" value="ECO:0007669"/>
    <property type="project" value="UniProtKB-SubCell"/>
</dbReference>
<dbReference type="Pfam" id="PF02743">
    <property type="entry name" value="dCache_1"/>
    <property type="match status" value="1"/>
</dbReference>
<proteinExistence type="predicted"/>
<evidence type="ECO:0000259" key="7">
    <source>
        <dbReference type="PROSITE" id="PS50125"/>
    </source>
</evidence>
<dbReference type="GO" id="GO:0004016">
    <property type="term" value="F:adenylate cyclase activity"/>
    <property type="evidence" value="ECO:0007669"/>
    <property type="project" value="UniProtKB-ARBA"/>
</dbReference>
<reference evidence="9" key="1">
    <citation type="journal article" date="2011" name="J. Bacteriol.">
        <title>Complete genome sequence of NBRC 3288, a unique cellulose-nonproducing strain of Gluconacetobacter xylinus isolated from vinegar.</title>
        <authorList>
            <person name="Ogino H."/>
            <person name="Azuma Y."/>
            <person name="Hosoyama A."/>
            <person name="Nakazawa H."/>
            <person name="Matsutani M."/>
            <person name="Hasegawa A."/>
            <person name="Otsuyama K."/>
            <person name="Matsushita K."/>
            <person name="Fujita N."/>
            <person name="Shirai M."/>
        </authorList>
    </citation>
    <scope>NUCLEOTIDE SEQUENCE [LARGE SCALE GENOMIC DNA]</scope>
    <source>
        <strain evidence="9">NBRC 3288 / BCRC 11682 / LMG 1693</strain>
    </source>
</reference>
<dbReference type="HOGENOM" id="CLU_347730_0_0_5"/>
<dbReference type="EMBL" id="AP012159">
    <property type="protein sequence ID" value="BAK82434.1"/>
    <property type="molecule type" value="Genomic_DNA"/>
</dbReference>
<dbReference type="AlphaFoldDB" id="G2I1L2"/>
<feature type="domain" description="Guanylate cyclase" evidence="7">
    <location>
        <begin position="617"/>
        <end position="741"/>
    </location>
</feature>
<dbReference type="PATRIC" id="fig|634177.7.peg.23"/>
<feature type="transmembrane region" description="Helical" evidence="6">
    <location>
        <begin position="29"/>
        <end position="52"/>
    </location>
</feature>
<dbReference type="InterPro" id="IPR029787">
    <property type="entry name" value="Nucleotide_cyclase"/>
</dbReference>
<dbReference type="Gene3D" id="3.30.70.1230">
    <property type="entry name" value="Nucleotide cyclase"/>
    <property type="match status" value="1"/>
</dbReference>
<keyword evidence="4 6" id="KW-1133">Transmembrane helix</keyword>
<keyword evidence="8" id="KW-0808">Transferase</keyword>
<name>G2I1L2_KOMMN</name>
<dbReference type="Gene3D" id="3.30.450.20">
    <property type="entry name" value="PAS domain"/>
    <property type="match status" value="2"/>
</dbReference>
<keyword evidence="8" id="KW-0418">Kinase</keyword>
<dbReference type="KEGG" id="gxy:GLX_00220"/>
<keyword evidence="5 6" id="KW-0472">Membrane</keyword>
<dbReference type="SUPFAM" id="SSF55073">
    <property type="entry name" value="Nucleotide cyclase"/>
    <property type="match status" value="1"/>
</dbReference>
<dbReference type="GO" id="GO:0016301">
    <property type="term" value="F:kinase activity"/>
    <property type="evidence" value="ECO:0007669"/>
    <property type="project" value="UniProtKB-KW"/>
</dbReference>
<dbReference type="InterPro" id="IPR029016">
    <property type="entry name" value="GAF-like_dom_sf"/>
</dbReference>